<keyword evidence="4" id="KW-0560">Oxidoreductase</keyword>
<dbReference type="PRINTS" id="PR00397">
    <property type="entry name" value="SIROHAEM"/>
</dbReference>
<dbReference type="EMBL" id="JAHLFQ010000072">
    <property type="protein sequence ID" value="MBU3803833.1"/>
    <property type="molecule type" value="Genomic_DNA"/>
</dbReference>
<keyword evidence="6" id="KW-0411">Iron-sulfur</keyword>
<dbReference type="Pfam" id="PF01077">
    <property type="entry name" value="NIR_SIR"/>
    <property type="match status" value="1"/>
</dbReference>
<dbReference type="PANTHER" id="PTHR32439">
    <property type="entry name" value="FERREDOXIN--NITRITE REDUCTASE, CHLOROPLASTIC"/>
    <property type="match status" value="1"/>
</dbReference>
<dbReference type="InterPro" id="IPR005117">
    <property type="entry name" value="NiRdtase/SiRdtase_haem-b_fer"/>
</dbReference>
<evidence type="ECO:0000256" key="2">
    <source>
        <dbReference type="ARBA" id="ARBA00022617"/>
    </source>
</evidence>
<dbReference type="Proteomes" id="UP000824229">
    <property type="component" value="Unassembled WGS sequence"/>
</dbReference>
<dbReference type="SUPFAM" id="SSF56014">
    <property type="entry name" value="Nitrite and sulphite reductase 4Fe-4S domain-like"/>
    <property type="match status" value="2"/>
</dbReference>
<proteinExistence type="predicted"/>
<feature type="domain" description="Nitrite/Sulfite reductase ferredoxin-like" evidence="8">
    <location>
        <begin position="302"/>
        <end position="366"/>
    </location>
</feature>
<keyword evidence="1" id="KW-0004">4Fe-4S</keyword>
<accession>A0A9E2KC27</accession>
<comment type="caution">
    <text evidence="9">The sequence shown here is derived from an EMBL/GenBank/DDBJ whole genome shotgun (WGS) entry which is preliminary data.</text>
</comment>
<dbReference type="Gene3D" id="3.90.480.10">
    <property type="entry name" value="Sulfite Reductase Hemoprotein,Domain 2"/>
    <property type="match status" value="1"/>
</dbReference>
<dbReference type="InterPro" id="IPR045854">
    <property type="entry name" value="NO2/SO3_Rdtase_4Fe4S_sf"/>
</dbReference>
<feature type="domain" description="Nitrite/sulphite reductase 4Fe-4S" evidence="7">
    <location>
        <begin position="118"/>
        <end position="270"/>
    </location>
</feature>
<evidence type="ECO:0000256" key="4">
    <source>
        <dbReference type="ARBA" id="ARBA00023002"/>
    </source>
</evidence>
<evidence type="ECO:0000256" key="5">
    <source>
        <dbReference type="ARBA" id="ARBA00023004"/>
    </source>
</evidence>
<dbReference type="Pfam" id="PF03460">
    <property type="entry name" value="NIR_SIR_ferr"/>
    <property type="match status" value="2"/>
</dbReference>
<evidence type="ECO:0000259" key="7">
    <source>
        <dbReference type="Pfam" id="PF01077"/>
    </source>
</evidence>
<evidence type="ECO:0000256" key="3">
    <source>
        <dbReference type="ARBA" id="ARBA00022723"/>
    </source>
</evidence>
<dbReference type="Gene3D" id="3.30.413.10">
    <property type="entry name" value="Sulfite Reductase Hemoprotein, domain 1"/>
    <property type="match status" value="2"/>
</dbReference>
<dbReference type="InterPro" id="IPR006067">
    <property type="entry name" value="NO2/SO3_Rdtase_4Fe4S_dom"/>
</dbReference>
<dbReference type="SUPFAM" id="SSF55124">
    <property type="entry name" value="Nitrite/Sulfite reductase N-terminal domain-like"/>
    <property type="match status" value="2"/>
</dbReference>
<keyword evidence="5" id="KW-0408">Iron</keyword>
<organism evidence="9 10">
    <name type="scientific">Candidatus Cellulosilyticum pullistercoris</name>
    <dbReference type="NCBI Taxonomy" id="2838521"/>
    <lineage>
        <taxon>Bacteria</taxon>
        <taxon>Bacillati</taxon>
        <taxon>Bacillota</taxon>
        <taxon>Clostridia</taxon>
        <taxon>Lachnospirales</taxon>
        <taxon>Cellulosilyticaceae</taxon>
        <taxon>Cellulosilyticum</taxon>
    </lineage>
</organism>
<dbReference type="InterPro" id="IPR006066">
    <property type="entry name" value="NO2/SO3_Rdtase_FeS/sirohaem_BS"/>
</dbReference>
<keyword evidence="3" id="KW-0479">Metal-binding</keyword>
<dbReference type="GO" id="GO:0020037">
    <property type="term" value="F:heme binding"/>
    <property type="evidence" value="ECO:0007669"/>
    <property type="project" value="InterPro"/>
</dbReference>
<evidence type="ECO:0000313" key="9">
    <source>
        <dbReference type="EMBL" id="MBU3803833.1"/>
    </source>
</evidence>
<reference evidence="9" key="2">
    <citation type="submission" date="2021-04" db="EMBL/GenBank/DDBJ databases">
        <authorList>
            <person name="Gilroy R."/>
        </authorList>
    </citation>
    <scope>NUCLEOTIDE SEQUENCE</scope>
    <source>
        <strain evidence="9">B5-657</strain>
    </source>
</reference>
<sequence>MENLKQILREEIPEFKKKGEAFLAGELKKMDFKKASGGFGVYAHRNGTEFMIRLRILSGVLSKEQLKLVADFAERFHVPMIHFTTRQAIQFHGLSLEAICDVMEEGLDHNIYTRGAGGNYPRNVAMSPLSGIDPDEVFDVVPYAMAANAYFLQRITSYHLPRKLKVAFSNSGADTGQCTIQDLGFIAEMKEGMPHFRIYIGGGLGRNPRKAIKVEKLLPAHEVLYALEAMVHLYEDEGDYENHSKARVRYIAERMGDEAFVKAYETYLERAKSAGGLDLEVETPQYLKEGIEIDINHIAVKPQKQKGLYSYYFHPVGGQLDTAMLHKINEVIEPMKEVYGRLSMGEGIYLINLNGEEVKQVAKALDDDNHLIGVEKSRSCIGVPVCQMGVLESQTTLKQLVMYFKEKGYTKETIPPVYICGCPNSCSVHQIAGIGLVGKKKKIGDVLKGVYDVYVAGCCQEGATRLGETVGEIVEEYVPQALYELALIIDESGKDFFTFVQENNEVVVEHFKKYC</sequence>
<dbReference type="PANTHER" id="PTHR32439:SF9">
    <property type="entry name" value="BLR3264 PROTEIN"/>
    <property type="match status" value="1"/>
</dbReference>
<dbReference type="InterPro" id="IPR051329">
    <property type="entry name" value="NIR_SIR_4Fe-4S"/>
</dbReference>
<keyword evidence="2" id="KW-0349">Heme</keyword>
<dbReference type="GO" id="GO:0016491">
    <property type="term" value="F:oxidoreductase activity"/>
    <property type="evidence" value="ECO:0007669"/>
    <property type="project" value="UniProtKB-KW"/>
</dbReference>
<evidence type="ECO:0000256" key="6">
    <source>
        <dbReference type="ARBA" id="ARBA00023014"/>
    </source>
</evidence>
<gene>
    <name evidence="9" type="ORF">H9872_03610</name>
</gene>
<dbReference type="GO" id="GO:0046872">
    <property type="term" value="F:metal ion binding"/>
    <property type="evidence" value="ECO:0007669"/>
    <property type="project" value="UniProtKB-KW"/>
</dbReference>
<dbReference type="GO" id="GO:0051539">
    <property type="term" value="F:4 iron, 4 sulfur cluster binding"/>
    <property type="evidence" value="ECO:0007669"/>
    <property type="project" value="UniProtKB-KW"/>
</dbReference>
<evidence type="ECO:0000313" key="10">
    <source>
        <dbReference type="Proteomes" id="UP000824229"/>
    </source>
</evidence>
<dbReference type="AlphaFoldDB" id="A0A9E2KC27"/>
<name>A0A9E2KC27_9FIRM</name>
<dbReference type="InterPro" id="IPR036136">
    <property type="entry name" value="Nit/Sulf_reduc_fer-like_dom_sf"/>
</dbReference>
<reference evidence="9" key="1">
    <citation type="journal article" date="2021" name="PeerJ">
        <title>Extensive microbial diversity within the chicken gut microbiome revealed by metagenomics and culture.</title>
        <authorList>
            <person name="Gilroy R."/>
            <person name="Ravi A."/>
            <person name="Getino M."/>
            <person name="Pursley I."/>
            <person name="Horton D.L."/>
            <person name="Alikhan N.F."/>
            <person name="Baker D."/>
            <person name="Gharbi K."/>
            <person name="Hall N."/>
            <person name="Watson M."/>
            <person name="Adriaenssens E.M."/>
            <person name="Foster-Nyarko E."/>
            <person name="Jarju S."/>
            <person name="Secka A."/>
            <person name="Antonio M."/>
            <person name="Oren A."/>
            <person name="Chaudhuri R.R."/>
            <person name="La Ragione R."/>
            <person name="Hildebrand F."/>
            <person name="Pallen M.J."/>
        </authorList>
    </citation>
    <scope>NUCLEOTIDE SEQUENCE</scope>
    <source>
        <strain evidence="9">B5-657</strain>
    </source>
</reference>
<feature type="domain" description="Nitrite/Sulfite reductase ferredoxin-like" evidence="8">
    <location>
        <begin position="43"/>
        <end position="105"/>
    </location>
</feature>
<evidence type="ECO:0000256" key="1">
    <source>
        <dbReference type="ARBA" id="ARBA00022485"/>
    </source>
</evidence>
<evidence type="ECO:0000259" key="8">
    <source>
        <dbReference type="Pfam" id="PF03460"/>
    </source>
</evidence>
<protein>
    <submittedName>
        <fullName evidence="9">Nitrite/sulfite reductase</fullName>
    </submittedName>
</protein>